<evidence type="ECO:0000256" key="1">
    <source>
        <dbReference type="SAM" id="MobiDB-lite"/>
    </source>
</evidence>
<evidence type="ECO:0000313" key="3">
    <source>
        <dbReference type="EMBL" id="KAJ5465687.1"/>
    </source>
</evidence>
<organism evidence="3 4">
    <name type="scientific">Penicillium desertorum</name>
    <dbReference type="NCBI Taxonomy" id="1303715"/>
    <lineage>
        <taxon>Eukaryota</taxon>
        <taxon>Fungi</taxon>
        <taxon>Dikarya</taxon>
        <taxon>Ascomycota</taxon>
        <taxon>Pezizomycotina</taxon>
        <taxon>Eurotiomycetes</taxon>
        <taxon>Eurotiomycetidae</taxon>
        <taxon>Eurotiales</taxon>
        <taxon>Aspergillaceae</taxon>
        <taxon>Penicillium</taxon>
    </lineage>
</organism>
<dbReference type="OrthoDB" id="5422579at2759"/>
<protein>
    <recommendedName>
        <fullName evidence="2">F-box domain-containing protein</fullName>
    </recommendedName>
</protein>
<feature type="domain" description="F-box" evidence="2">
    <location>
        <begin position="10"/>
        <end position="42"/>
    </location>
</feature>
<reference evidence="3" key="2">
    <citation type="journal article" date="2023" name="IMA Fungus">
        <title>Comparative genomic study of the Penicillium genus elucidates a diverse pangenome and 15 lateral gene transfer events.</title>
        <authorList>
            <person name="Petersen C."/>
            <person name="Sorensen T."/>
            <person name="Nielsen M.R."/>
            <person name="Sondergaard T.E."/>
            <person name="Sorensen J.L."/>
            <person name="Fitzpatrick D.A."/>
            <person name="Frisvad J.C."/>
            <person name="Nielsen K.L."/>
        </authorList>
    </citation>
    <scope>NUCLEOTIDE SEQUENCE</scope>
    <source>
        <strain evidence="3">IBT 17660</strain>
    </source>
</reference>
<feature type="compositionally biased region" description="Acidic residues" evidence="1">
    <location>
        <begin position="129"/>
        <end position="142"/>
    </location>
</feature>
<feature type="region of interest" description="Disordered" evidence="1">
    <location>
        <begin position="125"/>
        <end position="151"/>
    </location>
</feature>
<dbReference type="InterPro" id="IPR001810">
    <property type="entry name" value="F-box_dom"/>
</dbReference>
<evidence type="ECO:0000313" key="4">
    <source>
        <dbReference type="Proteomes" id="UP001147760"/>
    </source>
</evidence>
<proteinExistence type="predicted"/>
<keyword evidence="4" id="KW-1185">Reference proteome</keyword>
<name>A0A9X0BIA9_9EURO</name>
<dbReference type="AlphaFoldDB" id="A0A9X0BIA9"/>
<sequence>MSSIGQSIALPLELWREITSHIPNCDIKSMRLASKQFSNAVELRLQRVFLSANPLNIEVFRAVADHEKFRHQVTEIFWDDARLPRGPRTRSGLPGWENEMVSDEETSDNEIEIRRFRGNCELDWPREYSDDDDDEDDGDYEGGGDPANQLRRSTKFKSKDCPVWFKAACAASVEDTFWRQAGDDGIDDEDPDYKTIKKLGSIGPPLSECWEFYRALIRQQDDVLAGKFDEEAFIHGIKQFPALKKVTVTPAAHGVLFTPLYQTPMIRSFPQGFNYPIPADGHFLATNNQRRLSEVQKEKFHGFRIVARVLAQQKNDVVELSLDSRLLRTGVNCTILDDPCEEHDHLVTLLKKPGFRHLDLAFTLAGTWQSFPHDRLYQALSEAGDLEEISLATTGIDAENEHKDLHSITPVPLKSIFPIENWPKLRHFELSRFIVSQSDVISFLSELPETVQSVSLSFLKFVDNGNHWCSFLAEMREQIRENRLWPDRRRSVTIGCDQDISLPGRAKWIRKEVDEFLYENGENPFFDPPMDMVRTGYGTEKDALDPNN</sequence>
<accession>A0A9X0BIA9</accession>
<dbReference type="Proteomes" id="UP001147760">
    <property type="component" value="Unassembled WGS sequence"/>
</dbReference>
<dbReference type="Pfam" id="PF00646">
    <property type="entry name" value="F-box"/>
    <property type="match status" value="1"/>
</dbReference>
<reference evidence="3" key="1">
    <citation type="submission" date="2022-12" db="EMBL/GenBank/DDBJ databases">
        <authorList>
            <person name="Petersen C."/>
        </authorList>
    </citation>
    <scope>NUCLEOTIDE SEQUENCE</scope>
    <source>
        <strain evidence="3">IBT 17660</strain>
    </source>
</reference>
<dbReference type="EMBL" id="JAPWDO010000006">
    <property type="protein sequence ID" value="KAJ5465687.1"/>
    <property type="molecule type" value="Genomic_DNA"/>
</dbReference>
<comment type="caution">
    <text evidence="3">The sequence shown here is derived from an EMBL/GenBank/DDBJ whole genome shotgun (WGS) entry which is preliminary data.</text>
</comment>
<gene>
    <name evidence="3" type="ORF">N7530_009474</name>
</gene>
<evidence type="ECO:0000259" key="2">
    <source>
        <dbReference type="Pfam" id="PF00646"/>
    </source>
</evidence>